<feature type="domain" description="LysM" evidence="2">
    <location>
        <begin position="254"/>
        <end position="298"/>
    </location>
</feature>
<reference evidence="3 4" key="1">
    <citation type="journal article" date="2016" name="Nat. Commun.">
        <title>Thousands of microbial genomes shed light on interconnected biogeochemical processes in an aquifer system.</title>
        <authorList>
            <person name="Anantharaman K."/>
            <person name="Brown C.T."/>
            <person name="Hug L.A."/>
            <person name="Sharon I."/>
            <person name="Castelle C.J."/>
            <person name="Probst A.J."/>
            <person name="Thomas B.C."/>
            <person name="Singh A."/>
            <person name="Wilkins M.J."/>
            <person name="Karaoz U."/>
            <person name="Brodie E.L."/>
            <person name="Williams K.H."/>
            <person name="Hubbard S.S."/>
            <person name="Banfield J.F."/>
        </authorList>
    </citation>
    <scope>NUCLEOTIDE SEQUENCE [LARGE SCALE GENOMIC DNA]</scope>
</reference>
<dbReference type="InterPro" id="IPR050570">
    <property type="entry name" value="Cell_wall_metabolism_enzyme"/>
</dbReference>
<keyword evidence="1" id="KW-1133">Transmembrane helix</keyword>
<name>A0A1F5T383_9BACT</name>
<feature type="domain" description="LysM" evidence="2">
    <location>
        <begin position="204"/>
        <end position="248"/>
    </location>
</feature>
<evidence type="ECO:0000259" key="2">
    <source>
        <dbReference type="PROSITE" id="PS51782"/>
    </source>
</evidence>
<dbReference type="AlphaFoldDB" id="A0A1F5T383"/>
<dbReference type="PANTHER" id="PTHR21666:SF270">
    <property type="entry name" value="MUREIN HYDROLASE ACTIVATOR ENVC"/>
    <property type="match status" value="1"/>
</dbReference>
<dbReference type="Proteomes" id="UP000179001">
    <property type="component" value="Unassembled WGS sequence"/>
</dbReference>
<dbReference type="Gene3D" id="2.70.70.10">
    <property type="entry name" value="Glucose Permease (Domain IIA)"/>
    <property type="match status" value="1"/>
</dbReference>
<evidence type="ECO:0000256" key="1">
    <source>
        <dbReference type="SAM" id="Phobius"/>
    </source>
</evidence>
<dbReference type="GO" id="GO:0004222">
    <property type="term" value="F:metalloendopeptidase activity"/>
    <property type="evidence" value="ECO:0007669"/>
    <property type="project" value="TreeGrafter"/>
</dbReference>
<comment type="caution">
    <text evidence="3">The sequence shown here is derived from an EMBL/GenBank/DDBJ whole genome shotgun (WGS) entry which is preliminary data.</text>
</comment>
<dbReference type="SUPFAM" id="SSF54106">
    <property type="entry name" value="LysM domain"/>
    <property type="match status" value="2"/>
</dbReference>
<dbReference type="InterPro" id="IPR018392">
    <property type="entry name" value="LysM"/>
</dbReference>
<dbReference type="CDD" id="cd12797">
    <property type="entry name" value="M23_peptidase"/>
    <property type="match status" value="1"/>
</dbReference>
<evidence type="ECO:0000313" key="4">
    <source>
        <dbReference type="Proteomes" id="UP000179001"/>
    </source>
</evidence>
<dbReference type="Gene3D" id="3.10.350.10">
    <property type="entry name" value="LysM domain"/>
    <property type="match status" value="2"/>
</dbReference>
<dbReference type="InterPro" id="IPR036779">
    <property type="entry name" value="LysM_dom_sf"/>
</dbReference>
<accession>A0A1F5T383</accession>
<evidence type="ECO:0000313" key="3">
    <source>
        <dbReference type="EMBL" id="OGF33425.1"/>
    </source>
</evidence>
<dbReference type="Pfam" id="PF01551">
    <property type="entry name" value="Peptidase_M23"/>
    <property type="match status" value="1"/>
</dbReference>
<dbReference type="SUPFAM" id="SSF51261">
    <property type="entry name" value="Duplicated hybrid motif"/>
    <property type="match status" value="1"/>
</dbReference>
<dbReference type="EMBL" id="MFGJ01000001">
    <property type="protein sequence ID" value="OGF33425.1"/>
    <property type="molecule type" value="Genomic_DNA"/>
</dbReference>
<protein>
    <recommendedName>
        <fullName evidence="2">LysM domain-containing protein</fullName>
    </recommendedName>
</protein>
<keyword evidence="1" id="KW-0472">Membrane</keyword>
<dbReference type="SMART" id="SM00257">
    <property type="entry name" value="LysM"/>
    <property type="match status" value="2"/>
</dbReference>
<dbReference type="CDD" id="cd00118">
    <property type="entry name" value="LysM"/>
    <property type="match status" value="2"/>
</dbReference>
<dbReference type="InterPro" id="IPR016047">
    <property type="entry name" value="M23ase_b-sheet_dom"/>
</dbReference>
<gene>
    <name evidence="3" type="ORF">A2478_01870</name>
</gene>
<proteinExistence type="predicted"/>
<organism evidence="3 4">
    <name type="scientific">Candidatus Falkowbacteria bacterium RIFOXYC2_FULL_36_12</name>
    <dbReference type="NCBI Taxonomy" id="1798002"/>
    <lineage>
        <taxon>Bacteria</taxon>
        <taxon>Candidatus Falkowiibacteriota</taxon>
    </lineage>
</organism>
<feature type="transmembrane region" description="Helical" evidence="1">
    <location>
        <begin position="82"/>
        <end position="100"/>
    </location>
</feature>
<dbReference type="InterPro" id="IPR011055">
    <property type="entry name" value="Dup_hybrid_motif"/>
</dbReference>
<dbReference type="Pfam" id="PF01476">
    <property type="entry name" value="LysM"/>
    <property type="match status" value="2"/>
</dbReference>
<keyword evidence="1" id="KW-0812">Transmembrane</keyword>
<dbReference type="PROSITE" id="PS51782">
    <property type="entry name" value="LYSM"/>
    <property type="match status" value="2"/>
</dbReference>
<sequence length="459" mass="50253">MFNLKRFSVKQAIKFINFLKLLKRKPVRFFTFSGRCFSYILNKFARFLLLPIYKSYIYSKQKLLGYYSPARNKLAGFLTKKYLVHFLIIALSMFVFVGNINAQETREENFGEKTVVYALFQNQAADYEIVEEKANFSPDEKILSYLDKSSQITSTTTMLDSGQVSAEQLAEGFSAVTAGGSAVLKSNIVDTDLQVASGTRNKVIVHTVQSGETVSTIASGYGISINTVLWANSLSANSVIKPGMTLNILPVSGVEHKVVSGDTIQSIAKKYGIESSKIIEYNNLSDDGSIVISQGLILPGAEKPVSSIVSRSTNYTTTPNVSITKIFQPDYDTARGSSSGAGSMAWPTTWRVITQYFNWRHTGLDIDGDYNSPILAAEAGVVTRVGWGNGYGNMVLVDHGGGIVTLYAHLQTFSVKVGQSVSRGQQLGMMGSTGFSTGTHIHFEVQVNGVKKNPLSYIR</sequence>
<dbReference type="STRING" id="1798002.A2478_01870"/>
<dbReference type="PANTHER" id="PTHR21666">
    <property type="entry name" value="PEPTIDASE-RELATED"/>
    <property type="match status" value="1"/>
</dbReference>